<evidence type="ECO:0000256" key="4">
    <source>
        <dbReference type="ARBA" id="ARBA00022777"/>
    </source>
</evidence>
<reference evidence="9 10" key="1">
    <citation type="submission" date="2018-03" db="EMBL/GenBank/DDBJ databases">
        <title>The ancient ancestry and fast evolution of plastids.</title>
        <authorList>
            <person name="Moore K.R."/>
            <person name="Magnabosco C."/>
            <person name="Momper L."/>
            <person name="Gold D.A."/>
            <person name="Bosak T."/>
            <person name="Fournier G.P."/>
        </authorList>
    </citation>
    <scope>NUCLEOTIDE SEQUENCE [LARGE SCALE GENOMIC DNA]</scope>
    <source>
        <strain evidence="9 10">CCALA 037</strain>
    </source>
</reference>
<keyword evidence="3 6" id="KW-0597">Phosphoprotein</keyword>
<evidence type="ECO:0000256" key="3">
    <source>
        <dbReference type="ARBA" id="ARBA00022553"/>
    </source>
</evidence>
<protein>
    <recommendedName>
        <fullName evidence="2">histidine kinase</fullName>
        <ecNumber evidence="2">2.7.13.3</ecNumber>
    </recommendedName>
</protein>
<evidence type="ECO:0000313" key="10">
    <source>
        <dbReference type="Proteomes" id="UP000238937"/>
    </source>
</evidence>
<dbReference type="PANTHER" id="PTHR45339">
    <property type="entry name" value="HYBRID SIGNAL TRANSDUCTION HISTIDINE KINASE J"/>
    <property type="match status" value="1"/>
</dbReference>
<dbReference type="SUPFAM" id="SSF52172">
    <property type="entry name" value="CheY-like"/>
    <property type="match status" value="1"/>
</dbReference>
<dbReference type="InterPro" id="IPR011006">
    <property type="entry name" value="CheY-like_superfamily"/>
</dbReference>
<evidence type="ECO:0000313" key="9">
    <source>
        <dbReference type="EMBL" id="PSB40222.1"/>
    </source>
</evidence>
<organism evidence="9 10">
    <name type="scientific">Chamaesiphon polymorphus CCALA 037</name>
    <dbReference type="NCBI Taxonomy" id="2107692"/>
    <lineage>
        <taxon>Bacteria</taxon>
        <taxon>Bacillati</taxon>
        <taxon>Cyanobacteriota</taxon>
        <taxon>Cyanophyceae</taxon>
        <taxon>Gomontiellales</taxon>
        <taxon>Chamaesiphonaceae</taxon>
        <taxon>Chamaesiphon</taxon>
    </lineage>
</organism>
<accession>A0A2T1F5G2</accession>
<evidence type="ECO:0000256" key="1">
    <source>
        <dbReference type="ARBA" id="ARBA00000085"/>
    </source>
</evidence>
<dbReference type="PANTHER" id="PTHR45339:SF1">
    <property type="entry name" value="HYBRID SIGNAL TRANSDUCTION HISTIDINE KINASE J"/>
    <property type="match status" value="1"/>
</dbReference>
<dbReference type="InterPro" id="IPR005467">
    <property type="entry name" value="His_kinase_dom"/>
</dbReference>
<evidence type="ECO:0000259" key="7">
    <source>
        <dbReference type="PROSITE" id="PS50109"/>
    </source>
</evidence>
<proteinExistence type="predicted"/>
<name>A0A2T1F5G2_9CYAN</name>
<dbReference type="RefSeq" id="WP_106313081.1">
    <property type="nucleotide sequence ID" value="NZ_PVWO01000718.1"/>
</dbReference>
<dbReference type="GO" id="GO:0000155">
    <property type="term" value="F:phosphorelay sensor kinase activity"/>
    <property type="evidence" value="ECO:0007669"/>
    <property type="project" value="InterPro"/>
</dbReference>
<dbReference type="PROSITE" id="PS50110">
    <property type="entry name" value="RESPONSE_REGULATORY"/>
    <property type="match status" value="1"/>
</dbReference>
<dbReference type="SMART" id="SM00448">
    <property type="entry name" value="REC"/>
    <property type="match status" value="1"/>
</dbReference>
<evidence type="ECO:0000256" key="5">
    <source>
        <dbReference type="ARBA" id="ARBA00023012"/>
    </source>
</evidence>
<dbReference type="Pfam" id="PF00072">
    <property type="entry name" value="Response_reg"/>
    <property type="match status" value="1"/>
</dbReference>
<dbReference type="SUPFAM" id="SSF55874">
    <property type="entry name" value="ATPase domain of HSP90 chaperone/DNA topoisomerase II/histidine kinase"/>
    <property type="match status" value="1"/>
</dbReference>
<dbReference type="InterPro" id="IPR036097">
    <property type="entry name" value="HisK_dim/P_sf"/>
</dbReference>
<dbReference type="InterPro" id="IPR003661">
    <property type="entry name" value="HisK_dim/P_dom"/>
</dbReference>
<dbReference type="Gene3D" id="1.10.287.130">
    <property type="match status" value="1"/>
</dbReference>
<gene>
    <name evidence="9" type="ORF">C7B77_28620</name>
</gene>
<dbReference type="SMART" id="SM00387">
    <property type="entry name" value="HATPase_c"/>
    <property type="match status" value="1"/>
</dbReference>
<dbReference type="Pfam" id="PF00512">
    <property type="entry name" value="HisKA"/>
    <property type="match status" value="1"/>
</dbReference>
<keyword evidence="4" id="KW-0808">Transferase</keyword>
<dbReference type="CDD" id="cd00082">
    <property type="entry name" value="HisKA"/>
    <property type="match status" value="1"/>
</dbReference>
<comment type="catalytic activity">
    <reaction evidence="1">
        <text>ATP + protein L-histidine = ADP + protein N-phospho-L-histidine.</text>
        <dbReference type="EC" id="2.7.13.3"/>
    </reaction>
</comment>
<dbReference type="SMART" id="SM00388">
    <property type="entry name" value="HisKA"/>
    <property type="match status" value="1"/>
</dbReference>
<feature type="domain" description="Histidine kinase" evidence="7">
    <location>
        <begin position="116"/>
        <end position="345"/>
    </location>
</feature>
<dbReference type="InterPro" id="IPR001789">
    <property type="entry name" value="Sig_transdc_resp-reg_receiver"/>
</dbReference>
<dbReference type="AlphaFoldDB" id="A0A2T1F5G2"/>
<dbReference type="CDD" id="cd00075">
    <property type="entry name" value="HATPase"/>
    <property type="match status" value="1"/>
</dbReference>
<keyword evidence="5" id="KW-0902">Two-component regulatory system</keyword>
<dbReference type="OrthoDB" id="9809348at2"/>
<feature type="modified residue" description="4-aspartylphosphate" evidence="6">
    <location>
        <position position="426"/>
    </location>
</feature>
<dbReference type="Gene3D" id="3.40.50.2300">
    <property type="match status" value="1"/>
</dbReference>
<dbReference type="InterPro" id="IPR036890">
    <property type="entry name" value="HATPase_C_sf"/>
</dbReference>
<dbReference type="Proteomes" id="UP000238937">
    <property type="component" value="Unassembled WGS sequence"/>
</dbReference>
<keyword evidence="4" id="KW-0418">Kinase</keyword>
<keyword evidence="10" id="KW-1185">Reference proteome</keyword>
<evidence type="ECO:0000256" key="2">
    <source>
        <dbReference type="ARBA" id="ARBA00012438"/>
    </source>
</evidence>
<dbReference type="PROSITE" id="PS50109">
    <property type="entry name" value="HIS_KIN"/>
    <property type="match status" value="1"/>
</dbReference>
<feature type="domain" description="Response regulatory" evidence="8">
    <location>
        <begin position="377"/>
        <end position="493"/>
    </location>
</feature>
<dbReference type="Pfam" id="PF02518">
    <property type="entry name" value="HATPase_c"/>
    <property type="match status" value="1"/>
</dbReference>
<sequence length="494" mass="54368">MNCQDEYEFIEAAQAKTLEEYAIEIERLERSILAAQAARSLEAEAIANERASNFYAAWGKAKIAAVYLQDAYDCYVRAGATTKISDLEQCYPQLLQSTQSQSVAATNYFTDEFIATLSHEFRNPLNGILGMSEALLEEVFGVMNERQLNAVTTIDRSGGYLLALVNNMTDLSQIQLGKLELELTKVSVVELCQFSASFVKHHAIQKQIQLDAHIPAEAGMILVDLQRMRQVLINLLDRAIDATPIGGRVQLTVTREPAGTMVDATSFINFAVSDTSKEIPVASEDELFQPILPVLPMQGYTNDSHHVGLGLMLVNPIVELHGGKLTCQSIIGQGTYIAVSLPHTCLVAESQSEPSNLPDYLNTVSEIIVEEEIEPPLILIVEDNELNINTISSYLTVKGYRPIVAQDGEAAVKLAQKHCPDLILMDIQMPGMDGLEAISRIREHPQLTKIPIVALTALAMEGDRDKCLSAGANDYLTKPVKLKQLNQTIQQWLG</sequence>
<dbReference type="InterPro" id="IPR003594">
    <property type="entry name" value="HATPase_dom"/>
</dbReference>
<dbReference type="InterPro" id="IPR004358">
    <property type="entry name" value="Sig_transdc_His_kin-like_C"/>
</dbReference>
<dbReference type="Gene3D" id="3.30.565.10">
    <property type="entry name" value="Histidine kinase-like ATPase, C-terminal domain"/>
    <property type="match status" value="1"/>
</dbReference>
<dbReference type="SUPFAM" id="SSF47384">
    <property type="entry name" value="Homodimeric domain of signal transducing histidine kinase"/>
    <property type="match status" value="1"/>
</dbReference>
<evidence type="ECO:0000256" key="6">
    <source>
        <dbReference type="PROSITE-ProRule" id="PRU00169"/>
    </source>
</evidence>
<dbReference type="CDD" id="cd17546">
    <property type="entry name" value="REC_hyHK_CKI1_RcsC-like"/>
    <property type="match status" value="1"/>
</dbReference>
<comment type="caution">
    <text evidence="9">The sequence shown here is derived from an EMBL/GenBank/DDBJ whole genome shotgun (WGS) entry which is preliminary data.</text>
</comment>
<evidence type="ECO:0000259" key="8">
    <source>
        <dbReference type="PROSITE" id="PS50110"/>
    </source>
</evidence>
<dbReference type="PRINTS" id="PR00344">
    <property type="entry name" value="BCTRLSENSOR"/>
</dbReference>
<dbReference type="EC" id="2.7.13.3" evidence="2"/>
<dbReference type="EMBL" id="PVWO01000718">
    <property type="protein sequence ID" value="PSB40222.1"/>
    <property type="molecule type" value="Genomic_DNA"/>
</dbReference>